<dbReference type="InterPro" id="IPR003709">
    <property type="entry name" value="VanY-like_core_dom"/>
</dbReference>
<evidence type="ECO:0000259" key="1">
    <source>
        <dbReference type="Pfam" id="PF02557"/>
    </source>
</evidence>
<gene>
    <name evidence="2" type="ORF">AB0763_04535</name>
</gene>
<dbReference type="Pfam" id="PF02557">
    <property type="entry name" value="VanY"/>
    <property type="match status" value="1"/>
</dbReference>
<dbReference type="GO" id="GO:0008233">
    <property type="term" value="F:peptidase activity"/>
    <property type="evidence" value="ECO:0007669"/>
    <property type="project" value="InterPro"/>
</dbReference>
<sequence length="225" mass="25388">MSPASLCGLSEQHLTQIALNPSLNIKVHPNVASPLAHLSQLATQAGFELSIASGFRDFHRQASIWNGKYLGQRPILDRDSQVLDRDSLSDEQALWAILHWSALPGASRHHWGTDFDVYATNTLPKGTSIRLEPWEYEQGHQREFSAWLKEALPHCGFFLPYNQDLGGVAIEPWHISHRESATACLDALTPTQLLSCIEQQPIEGMAHIRHHFDKIYHQYIINISL</sequence>
<dbReference type="RefSeq" id="WP_306101551.1">
    <property type="nucleotide sequence ID" value="NZ_CP162601.1"/>
</dbReference>
<dbReference type="KEGG" id="vih:AB0763_04535"/>
<dbReference type="Gene3D" id="3.30.1380.10">
    <property type="match status" value="1"/>
</dbReference>
<proteinExistence type="predicted"/>
<dbReference type="GO" id="GO:0006508">
    <property type="term" value="P:proteolysis"/>
    <property type="evidence" value="ECO:0007669"/>
    <property type="project" value="InterPro"/>
</dbReference>
<accession>A0AB39HI85</accession>
<protein>
    <submittedName>
        <fullName evidence="2">M15 family metallopeptidase</fullName>
    </submittedName>
</protein>
<dbReference type="SUPFAM" id="SSF55166">
    <property type="entry name" value="Hedgehog/DD-peptidase"/>
    <property type="match status" value="1"/>
</dbReference>
<name>A0AB39HI85_9VIBR</name>
<feature type="domain" description="D-alanyl-D-alanine carboxypeptidase-like core" evidence="1">
    <location>
        <begin position="25"/>
        <end position="177"/>
    </location>
</feature>
<dbReference type="EMBL" id="CP162601">
    <property type="protein sequence ID" value="XDK26315.1"/>
    <property type="molecule type" value="Genomic_DNA"/>
</dbReference>
<dbReference type="CDD" id="cd14847">
    <property type="entry name" value="DD-carboxypeptidase_like"/>
    <property type="match status" value="1"/>
</dbReference>
<dbReference type="AlphaFoldDB" id="A0AB39HI85"/>
<dbReference type="InterPro" id="IPR052179">
    <property type="entry name" value="DD-CPase-like"/>
</dbReference>
<dbReference type="InterPro" id="IPR009045">
    <property type="entry name" value="Zn_M74/Hedgehog-like"/>
</dbReference>
<evidence type="ECO:0000313" key="2">
    <source>
        <dbReference type="EMBL" id="XDK26315.1"/>
    </source>
</evidence>
<dbReference type="PANTHER" id="PTHR34385:SF1">
    <property type="entry name" value="PEPTIDOGLYCAN L-ALANYL-D-GLUTAMATE ENDOPEPTIDASE CWLK"/>
    <property type="match status" value="1"/>
</dbReference>
<reference evidence="2" key="1">
    <citation type="submission" date="2024-07" db="EMBL/GenBank/DDBJ databases">
        <title>Genome Analysis of a Potential Novel Vibrio Species Secreting pH- and Thermo-stable Alginate Lyase and its Application in Producing Alginate Oligosaccharides.</title>
        <authorList>
            <person name="Huang H."/>
            <person name="Bao K."/>
        </authorList>
    </citation>
    <scope>NUCLEOTIDE SEQUENCE</scope>
    <source>
        <strain evidence="2">HB236076</strain>
    </source>
</reference>
<dbReference type="PANTHER" id="PTHR34385">
    <property type="entry name" value="D-ALANYL-D-ALANINE CARBOXYPEPTIDASE"/>
    <property type="match status" value="1"/>
</dbReference>
<organism evidence="2">
    <name type="scientific">Vibrio sp. HB236076</name>
    <dbReference type="NCBI Taxonomy" id="3232307"/>
    <lineage>
        <taxon>Bacteria</taxon>
        <taxon>Pseudomonadati</taxon>
        <taxon>Pseudomonadota</taxon>
        <taxon>Gammaproteobacteria</taxon>
        <taxon>Vibrionales</taxon>
        <taxon>Vibrionaceae</taxon>
        <taxon>Vibrio</taxon>
    </lineage>
</organism>